<dbReference type="SUPFAM" id="SSF81321">
    <property type="entry name" value="Family A G protein-coupled receptor-like"/>
    <property type="match status" value="1"/>
</dbReference>
<dbReference type="PANTHER" id="PTHR24230">
    <property type="entry name" value="G-PROTEIN COUPLED RECEPTOR"/>
    <property type="match status" value="1"/>
</dbReference>
<feature type="transmembrane region" description="Helical" evidence="9">
    <location>
        <begin position="21"/>
        <end position="44"/>
    </location>
</feature>
<feature type="transmembrane region" description="Helical" evidence="9">
    <location>
        <begin position="159"/>
        <end position="184"/>
    </location>
</feature>
<sequence>NLINIVVFLRLGLKDGLSVSFFMVSCADLTCILIMIPSDFIYIFAKQVTEKWRVDGEALGLILAYYYAFFYDLSQIITTFIAVQKCCCVALPMRFRNTFTRARTFGMLFALLLAYFFMYLPIMVSQGLRESTDRFKNSTVLVFWASDLWNQIYSARSTIAIILTSACHVTVTVCLCILVSSLNASSRFRKSVSRAASGLIISGPSLPILGIPQQHSHSKISPRFNSLKSLTESPTPKTEFENTKKNTSRKELQTVKSTTLVSVLFILCNTPKLLIFYAVLCEPEFNLAHRFSYTYLTANTFRFTVEAWNASCNMFVYLKFNRRFRASLRSC</sequence>
<dbReference type="EMBL" id="CAXITT010000337">
    <property type="protein sequence ID" value="CAL1539334.1"/>
    <property type="molecule type" value="Genomic_DNA"/>
</dbReference>
<dbReference type="Pfam" id="PF00001">
    <property type="entry name" value="7tm_1"/>
    <property type="match status" value="1"/>
</dbReference>
<evidence type="ECO:0000256" key="1">
    <source>
        <dbReference type="ARBA" id="ARBA00004651"/>
    </source>
</evidence>
<evidence type="ECO:0000256" key="8">
    <source>
        <dbReference type="ARBA" id="ARBA00023224"/>
    </source>
</evidence>
<feature type="transmembrane region" description="Helical" evidence="9">
    <location>
        <begin position="300"/>
        <end position="320"/>
    </location>
</feature>
<evidence type="ECO:0000256" key="2">
    <source>
        <dbReference type="ARBA" id="ARBA00022475"/>
    </source>
</evidence>
<keyword evidence="5" id="KW-0297">G-protein coupled receptor</keyword>
<feature type="transmembrane region" description="Helical" evidence="9">
    <location>
        <begin position="64"/>
        <end position="83"/>
    </location>
</feature>
<comment type="caution">
    <text evidence="11">The sequence shown here is derived from an EMBL/GenBank/DDBJ whole genome shotgun (WGS) entry which is preliminary data.</text>
</comment>
<evidence type="ECO:0000259" key="10">
    <source>
        <dbReference type="PROSITE" id="PS50262"/>
    </source>
</evidence>
<dbReference type="Gene3D" id="1.20.1070.10">
    <property type="entry name" value="Rhodopsin 7-helix transmembrane proteins"/>
    <property type="match status" value="1"/>
</dbReference>
<accession>A0AAV2HYR1</accession>
<protein>
    <recommendedName>
        <fullName evidence="10">G-protein coupled receptors family 1 profile domain-containing protein</fullName>
    </recommendedName>
</protein>
<dbReference type="InterPro" id="IPR017452">
    <property type="entry name" value="GPCR_Rhodpsn_7TM"/>
</dbReference>
<dbReference type="GO" id="GO:0008528">
    <property type="term" value="F:G protein-coupled peptide receptor activity"/>
    <property type="evidence" value="ECO:0007669"/>
    <property type="project" value="TreeGrafter"/>
</dbReference>
<feature type="transmembrane region" description="Helical" evidence="9">
    <location>
        <begin position="104"/>
        <end position="124"/>
    </location>
</feature>
<dbReference type="GO" id="GO:0007218">
    <property type="term" value="P:neuropeptide signaling pathway"/>
    <property type="evidence" value="ECO:0007669"/>
    <property type="project" value="TreeGrafter"/>
</dbReference>
<keyword evidence="12" id="KW-1185">Reference proteome</keyword>
<evidence type="ECO:0000256" key="9">
    <source>
        <dbReference type="SAM" id="Phobius"/>
    </source>
</evidence>
<keyword evidence="3 9" id="KW-0812">Transmembrane</keyword>
<dbReference type="GO" id="GO:0005886">
    <property type="term" value="C:plasma membrane"/>
    <property type="evidence" value="ECO:0007669"/>
    <property type="project" value="UniProtKB-SubCell"/>
</dbReference>
<evidence type="ECO:0000256" key="7">
    <source>
        <dbReference type="ARBA" id="ARBA00023170"/>
    </source>
</evidence>
<comment type="subcellular location">
    <subcellularLocation>
        <location evidence="1">Cell membrane</location>
        <topology evidence="1">Multi-pass membrane protein</topology>
    </subcellularLocation>
</comment>
<dbReference type="AlphaFoldDB" id="A0AAV2HYR1"/>
<feature type="non-terminal residue" evidence="11">
    <location>
        <position position="1"/>
    </location>
</feature>
<dbReference type="PROSITE" id="PS50262">
    <property type="entry name" value="G_PROTEIN_RECEP_F1_2"/>
    <property type="match status" value="1"/>
</dbReference>
<name>A0AAV2HYR1_LYMST</name>
<keyword evidence="6 9" id="KW-0472">Membrane</keyword>
<proteinExistence type="predicted"/>
<evidence type="ECO:0000256" key="3">
    <source>
        <dbReference type="ARBA" id="ARBA00022692"/>
    </source>
</evidence>
<reference evidence="11 12" key="1">
    <citation type="submission" date="2024-04" db="EMBL/GenBank/DDBJ databases">
        <authorList>
            <consortium name="Genoscope - CEA"/>
            <person name="William W."/>
        </authorList>
    </citation>
    <scope>NUCLEOTIDE SEQUENCE [LARGE SCALE GENOMIC DNA]</scope>
</reference>
<evidence type="ECO:0000313" key="12">
    <source>
        <dbReference type="Proteomes" id="UP001497497"/>
    </source>
</evidence>
<organism evidence="11 12">
    <name type="scientific">Lymnaea stagnalis</name>
    <name type="common">Great pond snail</name>
    <name type="synonym">Helix stagnalis</name>
    <dbReference type="NCBI Taxonomy" id="6523"/>
    <lineage>
        <taxon>Eukaryota</taxon>
        <taxon>Metazoa</taxon>
        <taxon>Spiralia</taxon>
        <taxon>Lophotrochozoa</taxon>
        <taxon>Mollusca</taxon>
        <taxon>Gastropoda</taxon>
        <taxon>Heterobranchia</taxon>
        <taxon>Euthyneura</taxon>
        <taxon>Panpulmonata</taxon>
        <taxon>Hygrophila</taxon>
        <taxon>Lymnaeoidea</taxon>
        <taxon>Lymnaeidae</taxon>
        <taxon>Lymnaea</taxon>
    </lineage>
</organism>
<dbReference type="PANTHER" id="PTHR24230:SF120">
    <property type="entry name" value="G-PROTEIN COUPLED RECEPTOR DAF-38"/>
    <property type="match status" value="1"/>
</dbReference>
<feature type="transmembrane region" description="Helical" evidence="9">
    <location>
        <begin position="259"/>
        <end position="280"/>
    </location>
</feature>
<evidence type="ECO:0000256" key="6">
    <source>
        <dbReference type="ARBA" id="ARBA00023136"/>
    </source>
</evidence>
<keyword evidence="8" id="KW-0807">Transducer</keyword>
<dbReference type="InterPro" id="IPR000276">
    <property type="entry name" value="GPCR_Rhodpsn"/>
</dbReference>
<evidence type="ECO:0000256" key="5">
    <source>
        <dbReference type="ARBA" id="ARBA00023040"/>
    </source>
</evidence>
<keyword evidence="4 9" id="KW-1133">Transmembrane helix</keyword>
<feature type="domain" description="G-protein coupled receptors family 1 profile" evidence="10">
    <location>
        <begin position="1"/>
        <end position="317"/>
    </location>
</feature>
<gene>
    <name evidence="11" type="ORF">GSLYS_00013153001</name>
</gene>
<keyword evidence="2" id="KW-1003">Cell membrane</keyword>
<dbReference type="Proteomes" id="UP001497497">
    <property type="component" value="Unassembled WGS sequence"/>
</dbReference>
<keyword evidence="7" id="KW-0675">Receptor</keyword>
<evidence type="ECO:0000256" key="4">
    <source>
        <dbReference type="ARBA" id="ARBA00022989"/>
    </source>
</evidence>
<evidence type="ECO:0000313" key="11">
    <source>
        <dbReference type="EMBL" id="CAL1539334.1"/>
    </source>
</evidence>